<organism evidence="1">
    <name type="scientific">Fagus sylvatica</name>
    <name type="common">Beechnut</name>
    <dbReference type="NCBI Taxonomy" id="28930"/>
    <lineage>
        <taxon>Eukaryota</taxon>
        <taxon>Viridiplantae</taxon>
        <taxon>Streptophyta</taxon>
        <taxon>Embryophyta</taxon>
        <taxon>Tracheophyta</taxon>
        <taxon>Spermatophyta</taxon>
        <taxon>Magnoliopsida</taxon>
        <taxon>eudicotyledons</taxon>
        <taxon>Gunneridae</taxon>
        <taxon>Pentapetalae</taxon>
        <taxon>rosids</taxon>
        <taxon>fabids</taxon>
        <taxon>Fagales</taxon>
        <taxon>Fagaceae</taxon>
        <taxon>Fagus</taxon>
    </lineage>
</organism>
<accession>A0A2N9H016</accession>
<sequence>MFAGGSHGGLSPDRYGFILVHDETFSSKGCLVGSGLGSSSHLELFLTIPLAIWG</sequence>
<protein>
    <submittedName>
        <fullName evidence="1">Uncharacterized protein</fullName>
    </submittedName>
</protein>
<dbReference type="AlphaFoldDB" id="A0A2N9H016"/>
<gene>
    <name evidence="1" type="ORF">FSB_LOCUS32871</name>
</gene>
<reference evidence="1" key="1">
    <citation type="submission" date="2018-02" db="EMBL/GenBank/DDBJ databases">
        <authorList>
            <person name="Cohen D.B."/>
            <person name="Kent A.D."/>
        </authorList>
    </citation>
    <scope>NUCLEOTIDE SEQUENCE</scope>
</reference>
<dbReference type="EMBL" id="OIVN01002602">
    <property type="protein sequence ID" value="SPD04989.1"/>
    <property type="molecule type" value="Genomic_DNA"/>
</dbReference>
<proteinExistence type="predicted"/>
<evidence type="ECO:0000313" key="1">
    <source>
        <dbReference type="EMBL" id="SPD04989.1"/>
    </source>
</evidence>
<name>A0A2N9H016_FAGSY</name>